<evidence type="ECO:0000256" key="3">
    <source>
        <dbReference type="ARBA" id="ARBA00022801"/>
    </source>
</evidence>
<dbReference type="PANTHER" id="PTHR11070">
    <property type="entry name" value="UVRD / RECB / PCRA DNA HELICASE FAMILY MEMBER"/>
    <property type="match status" value="1"/>
</dbReference>
<comment type="similarity">
    <text evidence="1">Belongs to the helicase family. UvrD subfamily.</text>
</comment>
<dbReference type="InterPro" id="IPR014017">
    <property type="entry name" value="DNA_helicase_UvrD-like_C"/>
</dbReference>
<evidence type="ECO:0000256" key="2">
    <source>
        <dbReference type="ARBA" id="ARBA00022741"/>
    </source>
</evidence>
<dbReference type="InterPro" id="IPR044876">
    <property type="entry name" value="HRDC_dom_sf"/>
</dbReference>
<dbReference type="GO" id="GO:0043138">
    <property type="term" value="F:3'-5' DNA helicase activity"/>
    <property type="evidence" value="ECO:0007669"/>
    <property type="project" value="UniProtKB-EC"/>
</dbReference>
<evidence type="ECO:0000259" key="14">
    <source>
        <dbReference type="PROSITE" id="PS51217"/>
    </source>
</evidence>
<evidence type="ECO:0000256" key="10">
    <source>
        <dbReference type="PROSITE-ProRule" id="PRU00560"/>
    </source>
</evidence>
<feature type="domain" description="HRDC" evidence="12">
    <location>
        <begin position="640"/>
        <end position="717"/>
    </location>
</feature>
<dbReference type="Gene3D" id="1.10.150.80">
    <property type="entry name" value="HRDC domain"/>
    <property type="match status" value="1"/>
</dbReference>
<dbReference type="Pfam" id="PF00580">
    <property type="entry name" value="UvrD-helicase"/>
    <property type="match status" value="1"/>
</dbReference>
<keyword evidence="6" id="KW-0413">Isomerase</keyword>
<dbReference type="Pfam" id="PF13361">
    <property type="entry name" value="UvrD_C"/>
    <property type="match status" value="2"/>
</dbReference>
<dbReference type="Proteomes" id="UP000319010">
    <property type="component" value="Unassembled WGS sequence"/>
</dbReference>
<dbReference type="EMBL" id="VICB01000004">
    <property type="protein sequence ID" value="TQD44080.1"/>
    <property type="molecule type" value="Genomic_DNA"/>
</dbReference>
<dbReference type="EC" id="5.6.2.4" evidence="8"/>
<evidence type="ECO:0000256" key="4">
    <source>
        <dbReference type="ARBA" id="ARBA00022806"/>
    </source>
</evidence>
<dbReference type="FunFam" id="3.40.50.300:FF:001181">
    <property type="entry name" value="DNA helicase"/>
    <property type="match status" value="1"/>
</dbReference>
<dbReference type="PROSITE" id="PS51198">
    <property type="entry name" value="UVRD_HELICASE_ATP_BIND"/>
    <property type="match status" value="1"/>
</dbReference>
<dbReference type="Gene3D" id="3.40.50.300">
    <property type="entry name" value="P-loop containing nucleotide triphosphate hydrolases"/>
    <property type="match status" value="3"/>
</dbReference>
<evidence type="ECO:0000313" key="15">
    <source>
        <dbReference type="EMBL" id="TQD44080.1"/>
    </source>
</evidence>
<dbReference type="AlphaFoldDB" id="A0A508A225"/>
<feature type="region of interest" description="Disordered" evidence="11">
    <location>
        <begin position="1"/>
        <end position="31"/>
    </location>
</feature>
<keyword evidence="3 10" id="KW-0378">Hydrolase</keyword>
<dbReference type="InterPro" id="IPR010997">
    <property type="entry name" value="HRDC-like_sf"/>
</dbReference>
<dbReference type="PANTHER" id="PTHR11070:SF69">
    <property type="entry name" value="ATP-DEPENDENT DNA HELICASE UVRD2"/>
    <property type="match status" value="1"/>
</dbReference>
<dbReference type="RefSeq" id="WP_141423704.1">
    <property type="nucleotide sequence ID" value="NZ_JASPFB010000003.1"/>
</dbReference>
<dbReference type="SMART" id="SM00341">
    <property type="entry name" value="HRDC"/>
    <property type="match status" value="1"/>
</dbReference>
<feature type="domain" description="UvrD-like helicase ATP-binding" evidence="13">
    <location>
        <begin position="40"/>
        <end position="322"/>
    </location>
</feature>
<feature type="domain" description="UvrD-like helicase C-terminal" evidence="14">
    <location>
        <begin position="323"/>
        <end position="578"/>
    </location>
</feature>
<evidence type="ECO:0000256" key="6">
    <source>
        <dbReference type="ARBA" id="ARBA00023235"/>
    </source>
</evidence>
<organism evidence="15 16">
    <name type="scientific">Actinomyces johnsonii</name>
    <dbReference type="NCBI Taxonomy" id="544581"/>
    <lineage>
        <taxon>Bacteria</taxon>
        <taxon>Bacillati</taxon>
        <taxon>Actinomycetota</taxon>
        <taxon>Actinomycetes</taxon>
        <taxon>Actinomycetales</taxon>
        <taxon>Actinomycetaceae</taxon>
        <taxon>Actinomyces</taxon>
    </lineage>
</organism>
<comment type="catalytic activity">
    <reaction evidence="9">
        <text>ATP + H2O = ADP + phosphate + H(+)</text>
        <dbReference type="Rhea" id="RHEA:13065"/>
        <dbReference type="ChEBI" id="CHEBI:15377"/>
        <dbReference type="ChEBI" id="CHEBI:15378"/>
        <dbReference type="ChEBI" id="CHEBI:30616"/>
        <dbReference type="ChEBI" id="CHEBI:43474"/>
        <dbReference type="ChEBI" id="CHEBI:456216"/>
        <dbReference type="EC" id="5.6.2.4"/>
    </reaction>
</comment>
<evidence type="ECO:0000256" key="8">
    <source>
        <dbReference type="ARBA" id="ARBA00034808"/>
    </source>
</evidence>
<keyword evidence="5 10" id="KW-0067">ATP-binding</keyword>
<proteinExistence type="inferred from homology"/>
<evidence type="ECO:0000256" key="9">
    <source>
        <dbReference type="ARBA" id="ARBA00048988"/>
    </source>
</evidence>
<name>A0A508A225_9ACTO</name>
<feature type="region of interest" description="Disordered" evidence="11">
    <location>
        <begin position="610"/>
        <end position="635"/>
    </location>
</feature>
<dbReference type="SUPFAM" id="SSF47819">
    <property type="entry name" value="HRDC-like"/>
    <property type="match status" value="1"/>
</dbReference>
<dbReference type="InterPro" id="IPR002121">
    <property type="entry name" value="HRDC_dom"/>
</dbReference>
<dbReference type="GO" id="GO:0033202">
    <property type="term" value="C:DNA helicase complex"/>
    <property type="evidence" value="ECO:0007669"/>
    <property type="project" value="TreeGrafter"/>
</dbReference>
<feature type="compositionally biased region" description="Basic and acidic residues" evidence="11">
    <location>
        <begin position="611"/>
        <end position="629"/>
    </location>
</feature>
<evidence type="ECO:0000256" key="7">
    <source>
        <dbReference type="ARBA" id="ARBA00034617"/>
    </source>
</evidence>
<evidence type="ECO:0000313" key="16">
    <source>
        <dbReference type="Proteomes" id="UP000319010"/>
    </source>
</evidence>
<sequence length="717" mass="77775">MSPTAPRPAPTGMPAPRPAHSDVPRNAHPGARPDAARLLEALDPDQCEVAEHLEGPLCVLAGAGTGKTRAITYRIAHGVATGAYQATQVLAVTFTARAAGEMRSRLADLGVPGVQARTFHAAALRQLTYFWPTAIGGRRPDIQAHKAPLVGAAARRLSLPTDRATVRDLAAEVEWAKVTMTLPEDYAQAAIAAGRTDVAGQEAATVAQVLALYEEAKSERGVIDFEDVLLLTIGILLDREDIASQVRGQYKHFVVDEYQDVSPLQQRLLDLWLGRRRQLCVVGDVSQTIYSFTGATPAFLTGFTTRYEDARTVRLSRDYRSTPQVVSLANQVLARSRRGGDGPRLPAGAVELVAQRPSGPAVRFKTYDDDLAEAEGAVAQVRRLQAAGVPLSEIAILYRTNSQSEAFEQALAGAQIGYLVRGGERFFEREEVKRAMAVILGAARTEKATLTGDLGQDARTVLSREGWSEEPPAPRGAVRERWDALNALVALADEMAQTRGADLDAFHTELRERADAQNAPTVEGVTLSSLHAAKGLEWDAVILVGACEGLLPISLAEGHTAIEEERRLLYVGVTRAREHLIISYARARNAGGRTSRKASRFLDGLWPTAHGSRDASRRQSRQSARERSRQSAADFEANNDPRTIALFEELRAWRSQIAKERSRPAYTVFADATLRDIAVVKPTSLPQLSLIHGVGANKLQEYGGQVLALLRDFEAGG</sequence>
<keyword evidence="2 10" id="KW-0547">Nucleotide-binding</keyword>
<dbReference type="GO" id="GO:0003677">
    <property type="term" value="F:DNA binding"/>
    <property type="evidence" value="ECO:0007669"/>
    <property type="project" value="InterPro"/>
</dbReference>
<dbReference type="Pfam" id="PF00570">
    <property type="entry name" value="HRDC"/>
    <property type="match status" value="1"/>
</dbReference>
<dbReference type="CDD" id="cd18807">
    <property type="entry name" value="SF1_C_UvrD"/>
    <property type="match status" value="1"/>
</dbReference>
<dbReference type="PROSITE" id="PS51217">
    <property type="entry name" value="UVRD_HELICASE_CTER"/>
    <property type="match status" value="1"/>
</dbReference>
<dbReference type="GO" id="GO:0005524">
    <property type="term" value="F:ATP binding"/>
    <property type="evidence" value="ECO:0007669"/>
    <property type="project" value="UniProtKB-UniRule"/>
</dbReference>
<dbReference type="InterPro" id="IPR027417">
    <property type="entry name" value="P-loop_NTPase"/>
</dbReference>
<dbReference type="GO" id="GO:0000725">
    <property type="term" value="P:recombinational repair"/>
    <property type="evidence" value="ECO:0007669"/>
    <property type="project" value="TreeGrafter"/>
</dbReference>
<dbReference type="GO" id="GO:0005829">
    <property type="term" value="C:cytosol"/>
    <property type="evidence" value="ECO:0007669"/>
    <property type="project" value="TreeGrafter"/>
</dbReference>
<comment type="catalytic activity">
    <reaction evidence="7">
        <text>Couples ATP hydrolysis with the unwinding of duplex DNA by translocating in the 3'-5' direction.</text>
        <dbReference type="EC" id="5.6.2.4"/>
    </reaction>
</comment>
<dbReference type="Gene3D" id="1.10.486.10">
    <property type="entry name" value="PCRA, domain 4"/>
    <property type="match status" value="2"/>
</dbReference>
<evidence type="ECO:0000259" key="12">
    <source>
        <dbReference type="PROSITE" id="PS50967"/>
    </source>
</evidence>
<keyword evidence="4 10" id="KW-0347">Helicase</keyword>
<evidence type="ECO:0000256" key="11">
    <source>
        <dbReference type="SAM" id="MobiDB-lite"/>
    </source>
</evidence>
<gene>
    <name evidence="15" type="ORF">FK256_03260</name>
</gene>
<comment type="caution">
    <text evidence="15">The sequence shown here is derived from an EMBL/GenBank/DDBJ whole genome shotgun (WGS) entry which is preliminary data.</text>
</comment>
<feature type="binding site" evidence="10">
    <location>
        <begin position="61"/>
        <end position="68"/>
    </location>
    <ligand>
        <name>ATP</name>
        <dbReference type="ChEBI" id="CHEBI:30616"/>
    </ligand>
</feature>
<dbReference type="InterPro" id="IPR013986">
    <property type="entry name" value="DExx_box_DNA_helicase_dom_sf"/>
</dbReference>
<protein>
    <recommendedName>
        <fullName evidence="8">DNA 3'-5' helicase</fullName>
        <ecNumber evidence="8">5.6.2.4</ecNumber>
    </recommendedName>
</protein>
<dbReference type="Gene3D" id="1.10.10.160">
    <property type="match status" value="1"/>
</dbReference>
<accession>A0A508A225</accession>
<dbReference type="GO" id="GO:0016887">
    <property type="term" value="F:ATP hydrolysis activity"/>
    <property type="evidence" value="ECO:0007669"/>
    <property type="project" value="RHEA"/>
</dbReference>
<dbReference type="InterPro" id="IPR000212">
    <property type="entry name" value="DNA_helicase_UvrD/REP"/>
</dbReference>
<evidence type="ECO:0000256" key="5">
    <source>
        <dbReference type="ARBA" id="ARBA00022840"/>
    </source>
</evidence>
<dbReference type="SUPFAM" id="SSF52540">
    <property type="entry name" value="P-loop containing nucleoside triphosphate hydrolases"/>
    <property type="match status" value="1"/>
</dbReference>
<evidence type="ECO:0000259" key="13">
    <source>
        <dbReference type="PROSITE" id="PS51198"/>
    </source>
</evidence>
<reference evidence="15 16" key="1">
    <citation type="submission" date="2019-06" db="EMBL/GenBank/DDBJ databases">
        <title>Draft genome sequence of Actinomyces johnsonii CCUG 34287T.</title>
        <authorList>
            <person name="Salva-Serra F."/>
            <person name="Cardew S."/>
            <person name="Moore E."/>
        </authorList>
    </citation>
    <scope>NUCLEOTIDE SEQUENCE [LARGE SCALE GENOMIC DNA]</scope>
    <source>
        <strain evidence="15 16">CCUG 34287</strain>
    </source>
</reference>
<dbReference type="CDD" id="cd17932">
    <property type="entry name" value="DEXQc_UvrD"/>
    <property type="match status" value="1"/>
</dbReference>
<dbReference type="InterPro" id="IPR014016">
    <property type="entry name" value="UvrD-like_ATP-bd"/>
</dbReference>
<dbReference type="PROSITE" id="PS50967">
    <property type="entry name" value="HRDC"/>
    <property type="match status" value="1"/>
</dbReference>
<feature type="compositionally biased region" description="Pro residues" evidence="11">
    <location>
        <begin position="1"/>
        <end position="17"/>
    </location>
</feature>
<evidence type="ECO:0000256" key="1">
    <source>
        <dbReference type="ARBA" id="ARBA00009922"/>
    </source>
</evidence>